<evidence type="ECO:0000256" key="1">
    <source>
        <dbReference type="SAM" id="MobiDB-lite"/>
    </source>
</evidence>
<dbReference type="RefSeq" id="WP_150045879.1">
    <property type="nucleotide sequence ID" value="NZ_OW485604.1"/>
</dbReference>
<dbReference type="EMBL" id="VWPK01000176">
    <property type="protein sequence ID" value="KAA5607810.1"/>
    <property type="molecule type" value="Genomic_DNA"/>
</dbReference>
<reference evidence="2 3" key="1">
    <citation type="submission" date="2019-09" db="EMBL/GenBank/DDBJ databases">
        <title>Genome sequence of Rhodovastum atsumiense, a diverse member of the Acetobacteraceae family of non-sulfur purple photosynthetic bacteria.</title>
        <authorList>
            <person name="Meyer T."/>
            <person name="Kyndt J."/>
        </authorList>
    </citation>
    <scope>NUCLEOTIDE SEQUENCE [LARGE SCALE GENOMIC DNA]</scope>
    <source>
        <strain evidence="2 3">DSM 21279</strain>
    </source>
</reference>
<keyword evidence="3" id="KW-1185">Reference proteome</keyword>
<accession>A0A5M6IHQ4</accession>
<feature type="region of interest" description="Disordered" evidence="1">
    <location>
        <begin position="49"/>
        <end position="76"/>
    </location>
</feature>
<dbReference type="AlphaFoldDB" id="A0A5M6IHQ4"/>
<proteinExistence type="predicted"/>
<protein>
    <submittedName>
        <fullName evidence="2">Uncharacterized protein</fullName>
    </submittedName>
</protein>
<organism evidence="2 3">
    <name type="scientific">Rhodovastum atsumiense</name>
    <dbReference type="NCBI Taxonomy" id="504468"/>
    <lineage>
        <taxon>Bacteria</taxon>
        <taxon>Pseudomonadati</taxon>
        <taxon>Pseudomonadota</taxon>
        <taxon>Alphaproteobacteria</taxon>
        <taxon>Acetobacterales</taxon>
        <taxon>Acetobacteraceae</taxon>
        <taxon>Rhodovastum</taxon>
    </lineage>
</organism>
<name>A0A5M6IHQ4_9PROT</name>
<dbReference type="Proteomes" id="UP000325255">
    <property type="component" value="Unassembled WGS sequence"/>
</dbReference>
<sequence length="76" mass="8386">MFLVDEATAAAIREAYQTSGELAAAVELRRHFPGIENIDRARECARMIASWGPRPPDPDPPAKAPRARRGKNRSSD</sequence>
<feature type="compositionally biased region" description="Basic residues" evidence="1">
    <location>
        <begin position="65"/>
        <end position="76"/>
    </location>
</feature>
<evidence type="ECO:0000313" key="2">
    <source>
        <dbReference type="EMBL" id="KAA5607810.1"/>
    </source>
</evidence>
<comment type="caution">
    <text evidence="2">The sequence shown here is derived from an EMBL/GenBank/DDBJ whole genome shotgun (WGS) entry which is preliminary data.</text>
</comment>
<dbReference type="OrthoDB" id="7307585at2"/>
<gene>
    <name evidence="2" type="ORF">F1189_31935</name>
</gene>
<feature type="compositionally biased region" description="Pro residues" evidence="1">
    <location>
        <begin position="53"/>
        <end position="63"/>
    </location>
</feature>
<evidence type="ECO:0000313" key="3">
    <source>
        <dbReference type="Proteomes" id="UP000325255"/>
    </source>
</evidence>